<keyword evidence="1" id="KW-0732">Signal</keyword>
<reference evidence="2" key="1">
    <citation type="submission" date="2019-12" db="EMBL/GenBank/DDBJ databases">
        <title>An insight into the sialome of adult female Ixodes ricinus ticks feeding for 6 days.</title>
        <authorList>
            <person name="Perner J."/>
            <person name="Ribeiro J.M.C."/>
        </authorList>
    </citation>
    <scope>NUCLEOTIDE SEQUENCE</scope>
    <source>
        <strain evidence="2">Semi-engorged</strain>
        <tissue evidence="2">Salivary glands</tissue>
    </source>
</reference>
<dbReference type="AlphaFoldDB" id="A0A6B0U8D5"/>
<feature type="signal peptide" evidence="1">
    <location>
        <begin position="1"/>
        <end position="27"/>
    </location>
</feature>
<evidence type="ECO:0000313" key="2">
    <source>
        <dbReference type="EMBL" id="MXU85114.1"/>
    </source>
</evidence>
<proteinExistence type="predicted"/>
<organism evidence="2">
    <name type="scientific">Ixodes ricinus</name>
    <name type="common">Common tick</name>
    <name type="synonym">Acarus ricinus</name>
    <dbReference type="NCBI Taxonomy" id="34613"/>
    <lineage>
        <taxon>Eukaryota</taxon>
        <taxon>Metazoa</taxon>
        <taxon>Ecdysozoa</taxon>
        <taxon>Arthropoda</taxon>
        <taxon>Chelicerata</taxon>
        <taxon>Arachnida</taxon>
        <taxon>Acari</taxon>
        <taxon>Parasitiformes</taxon>
        <taxon>Ixodida</taxon>
        <taxon>Ixodoidea</taxon>
        <taxon>Ixodidae</taxon>
        <taxon>Ixodinae</taxon>
        <taxon>Ixodes</taxon>
    </lineage>
</organism>
<feature type="chain" id="PRO_5025692769" evidence="1">
    <location>
        <begin position="28"/>
        <end position="84"/>
    </location>
</feature>
<protein>
    <submittedName>
        <fullName evidence="2">Putative secreted protein</fullName>
    </submittedName>
</protein>
<accession>A0A6B0U8D5</accession>
<evidence type="ECO:0000256" key="1">
    <source>
        <dbReference type="SAM" id="SignalP"/>
    </source>
</evidence>
<sequence length="84" mass="10047">MTLQTRICSFLSCLFFFSMFHRHVCWCRLIRMNCLKTSEGEEQTKVDIRLCHMTIGMTSLRAWWWTNTTQKTKHAPPPSTKRHL</sequence>
<dbReference type="EMBL" id="GIFC01003031">
    <property type="protein sequence ID" value="MXU85114.1"/>
    <property type="molecule type" value="Transcribed_RNA"/>
</dbReference>
<name>A0A6B0U8D5_IXORI</name>